<comment type="caution">
    <text evidence="5">The sequence shown here is derived from an EMBL/GenBank/DDBJ whole genome shotgun (WGS) entry which is preliminary data.</text>
</comment>
<dbReference type="PANTHER" id="PTHR45586:SF1">
    <property type="entry name" value="LIPOPOLYSACCHARIDE ASSEMBLY PROTEIN B"/>
    <property type="match status" value="1"/>
</dbReference>
<dbReference type="InterPro" id="IPR013105">
    <property type="entry name" value="TPR_2"/>
</dbReference>
<proteinExistence type="predicted"/>
<feature type="repeat" description="TPR" evidence="3">
    <location>
        <begin position="547"/>
        <end position="580"/>
    </location>
</feature>
<reference evidence="5" key="1">
    <citation type="submission" date="2018-07" db="EMBL/GenBank/DDBJ databases">
        <title>Genome assembly of strain Ka43.</title>
        <authorList>
            <person name="Kukolya J."/>
            <person name="Nagy I."/>
            <person name="Horvath B."/>
            <person name="Toth A."/>
        </authorList>
    </citation>
    <scope>NUCLEOTIDE SEQUENCE</scope>
    <source>
        <strain evidence="5">KB43</strain>
    </source>
</reference>
<feature type="region of interest" description="Disordered" evidence="4">
    <location>
        <begin position="71"/>
        <end position="92"/>
    </location>
</feature>
<evidence type="ECO:0000313" key="5">
    <source>
        <dbReference type="EMBL" id="MBE8716339.1"/>
    </source>
</evidence>
<dbReference type="Proteomes" id="UP000652567">
    <property type="component" value="Unassembled WGS sequence"/>
</dbReference>
<sequence length="628" mass="70371">MMFSCQSWLLFHPVGQETSATPNHAFPNEPRTRMKSGYSGLLMALLGCWLVAGCSHHSPQPDRPVIPVELAEPLPTDTPDTSPAPVAADAEKPAETVKSRAFTRDTLYSLLAAEIAGSRQQYDITLNNYAQQALITRDPQVAERATLIARYMNANQLAGETALLWVELSPESDEALANAAMALMQAGRATEAFEMSRRLQEKGKETLFQSIAANAADLTPADRENLLGLYIEQLKQYPEDEQLLIGSGLLLQMSNNFEGALKQAVLARKLTPESVPASLLEATLLHQLKRDDEALARLTEILETNPDSIRLRVQYARILAHNDLEAAQEQFRILSEQSPQDGDFRLSLALIALERRDMDVAVAAFEQLLDNNQHLSTAHYYLAQIAETRQDETQALLHYLQVERGKDFIPATASLMNILIRQGDLLSASEHIDRLIKATPDEADNLQLLYARALINHNQLATASRILDRALSQSPDNTHLLFARAMLFDQMGQSEQAEQDLRSVIEKDPQHASALNAFGYILADRNERLDEARELIFRAYSLRPEDPAIIDSLGWLHFRTGNYSEALIYLRRAFNLYPDDEIAAHLGEVLWVINEQEQARTVWLRGLETSPDSDIIRRTMERLQVPAP</sequence>
<dbReference type="PROSITE" id="PS50005">
    <property type="entry name" value="TPR"/>
    <property type="match status" value="1"/>
</dbReference>
<organism evidence="5 6">
    <name type="scientific">Cellvibrio polysaccharolyticus</name>
    <dbReference type="NCBI Taxonomy" id="2082724"/>
    <lineage>
        <taxon>Bacteria</taxon>
        <taxon>Pseudomonadati</taxon>
        <taxon>Pseudomonadota</taxon>
        <taxon>Gammaproteobacteria</taxon>
        <taxon>Cellvibrionales</taxon>
        <taxon>Cellvibrionaceae</taxon>
        <taxon>Cellvibrio</taxon>
    </lineage>
</organism>
<evidence type="ECO:0000256" key="3">
    <source>
        <dbReference type="PROSITE-ProRule" id="PRU00339"/>
    </source>
</evidence>
<dbReference type="Pfam" id="PF07719">
    <property type="entry name" value="TPR_2"/>
    <property type="match status" value="1"/>
</dbReference>
<dbReference type="InterPro" id="IPR011990">
    <property type="entry name" value="TPR-like_helical_dom_sf"/>
</dbReference>
<evidence type="ECO:0000313" key="6">
    <source>
        <dbReference type="Proteomes" id="UP000652567"/>
    </source>
</evidence>
<name>A0A928YSU3_9GAMM</name>
<evidence type="ECO:0000256" key="4">
    <source>
        <dbReference type="SAM" id="MobiDB-lite"/>
    </source>
</evidence>
<dbReference type="PANTHER" id="PTHR45586">
    <property type="entry name" value="TPR REPEAT-CONTAINING PROTEIN PA4667"/>
    <property type="match status" value="1"/>
</dbReference>
<evidence type="ECO:0000256" key="1">
    <source>
        <dbReference type="ARBA" id="ARBA00022737"/>
    </source>
</evidence>
<keyword evidence="6" id="KW-1185">Reference proteome</keyword>
<dbReference type="EMBL" id="PRDL01000001">
    <property type="protein sequence ID" value="MBE8716339.1"/>
    <property type="molecule type" value="Genomic_DNA"/>
</dbReference>
<dbReference type="SUPFAM" id="SSF48452">
    <property type="entry name" value="TPR-like"/>
    <property type="match status" value="1"/>
</dbReference>
<dbReference type="AlphaFoldDB" id="A0A928YSU3"/>
<evidence type="ECO:0000256" key="2">
    <source>
        <dbReference type="ARBA" id="ARBA00022803"/>
    </source>
</evidence>
<dbReference type="Pfam" id="PF13432">
    <property type="entry name" value="TPR_16"/>
    <property type="match status" value="2"/>
</dbReference>
<dbReference type="InterPro" id="IPR051012">
    <property type="entry name" value="CellSynth/LPSAsmb/PSIAsmb"/>
</dbReference>
<accession>A0A928YSU3</accession>
<dbReference type="SMART" id="SM00028">
    <property type="entry name" value="TPR"/>
    <property type="match status" value="5"/>
</dbReference>
<gene>
    <name evidence="5" type="ORF">C4F51_03965</name>
</gene>
<keyword evidence="2 3" id="KW-0802">TPR repeat</keyword>
<dbReference type="Gene3D" id="1.25.40.10">
    <property type="entry name" value="Tetratricopeptide repeat domain"/>
    <property type="match status" value="2"/>
</dbReference>
<dbReference type="InterPro" id="IPR019734">
    <property type="entry name" value="TPR_rpt"/>
</dbReference>
<keyword evidence="1" id="KW-0677">Repeat</keyword>
<protein>
    <submittedName>
        <fullName evidence="5">Tetratricopeptide repeat protein</fullName>
    </submittedName>
</protein>